<organism evidence="2 3">
    <name type="scientific">Glossina austeni</name>
    <name type="common">Savannah tsetse fly</name>
    <dbReference type="NCBI Taxonomy" id="7395"/>
    <lineage>
        <taxon>Eukaryota</taxon>
        <taxon>Metazoa</taxon>
        <taxon>Ecdysozoa</taxon>
        <taxon>Arthropoda</taxon>
        <taxon>Hexapoda</taxon>
        <taxon>Insecta</taxon>
        <taxon>Pterygota</taxon>
        <taxon>Neoptera</taxon>
        <taxon>Endopterygota</taxon>
        <taxon>Diptera</taxon>
        <taxon>Brachycera</taxon>
        <taxon>Muscomorpha</taxon>
        <taxon>Hippoboscoidea</taxon>
        <taxon>Glossinidae</taxon>
        <taxon>Glossina</taxon>
    </lineage>
</organism>
<evidence type="ECO:0000313" key="3">
    <source>
        <dbReference type="Proteomes" id="UP000078200"/>
    </source>
</evidence>
<feature type="region of interest" description="Disordered" evidence="1">
    <location>
        <begin position="39"/>
        <end position="72"/>
    </location>
</feature>
<protein>
    <submittedName>
        <fullName evidence="2">Uncharacterized protein</fullName>
    </submittedName>
</protein>
<accession>A0A1A9V8S7</accession>
<reference evidence="2" key="1">
    <citation type="submission" date="2020-05" db="UniProtKB">
        <authorList>
            <consortium name="EnsemblMetazoa"/>
        </authorList>
    </citation>
    <scope>IDENTIFICATION</scope>
    <source>
        <strain evidence="2">TTRI</strain>
    </source>
</reference>
<name>A0A1A9V8S7_GLOAU</name>
<proteinExistence type="predicted"/>
<evidence type="ECO:0000256" key="1">
    <source>
        <dbReference type="SAM" id="MobiDB-lite"/>
    </source>
</evidence>
<dbReference type="Proteomes" id="UP000078200">
    <property type="component" value="Unassembled WGS sequence"/>
</dbReference>
<dbReference type="STRING" id="7395.A0A1A9V8S7"/>
<keyword evidence="3" id="KW-1185">Reference proteome</keyword>
<dbReference type="EnsemblMetazoa" id="GAUT029557-RA">
    <property type="protein sequence ID" value="GAUT029557-PA"/>
    <property type="gene ID" value="GAUT029557"/>
</dbReference>
<feature type="compositionally biased region" description="Pro residues" evidence="1">
    <location>
        <begin position="56"/>
        <end position="70"/>
    </location>
</feature>
<sequence length="112" mass="12494">MFISPTPSVLNTKKIIKLASVNIFDTPSRDFKNQLESREVKTTDKMGRWGRHSPVLEPPDPPPPSPPPLPQRAFMRQSSFTKIGNMLNTAININSAKKSHANQNMPIETNTA</sequence>
<dbReference type="AlphaFoldDB" id="A0A1A9V8S7"/>
<evidence type="ECO:0000313" key="2">
    <source>
        <dbReference type="EnsemblMetazoa" id="GAUT029557-PA"/>
    </source>
</evidence>
<dbReference type="VEuPathDB" id="VectorBase:GAUT029557"/>